<feature type="domain" description="Type I restriction modification DNA specificity" evidence="6">
    <location>
        <begin position="240"/>
        <end position="416"/>
    </location>
</feature>
<evidence type="ECO:0000256" key="1">
    <source>
        <dbReference type="ARBA" id="ARBA00010923"/>
    </source>
</evidence>
<dbReference type="InterPro" id="IPR000055">
    <property type="entry name" value="Restrct_endonuc_typeI_TRD"/>
</dbReference>
<dbReference type="OrthoDB" id="3197085at2"/>
<dbReference type="PANTHER" id="PTHR43140:SF1">
    <property type="entry name" value="TYPE I RESTRICTION ENZYME ECOKI SPECIFICITY SUBUNIT"/>
    <property type="match status" value="1"/>
</dbReference>
<dbReference type="CDD" id="cd17253">
    <property type="entry name" value="RMtype1_S_Eco933I-TRD2-CR2_like"/>
    <property type="match status" value="1"/>
</dbReference>
<evidence type="ECO:0000313" key="7">
    <source>
        <dbReference type="EMBL" id="RZU77138.1"/>
    </source>
</evidence>
<dbReference type="SUPFAM" id="SSF116734">
    <property type="entry name" value="DNA methylase specificity domain"/>
    <property type="match status" value="2"/>
</dbReference>
<dbReference type="Pfam" id="PF01420">
    <property type="entry name" value="Methylase_S"/>
    <property type="match status" value="2"/>
</dbReference>
<feature type="domain" description="Type I restriction modification DNA specificity" evidence="6">
    <location>
        <begin position="5"/>
        <end position="175"/>
    </location>
</feature>
<evidence type="ECO:0000256" key="5">
    <source>
        <dbReference type="SAM" id="MobiDB-lite"/>
    </source>
</evidence>
<evidence type="ECO:0000313" key="8">
    <source>
        <dbReference type="Proteomes" id="UP000294114"/>
    </source>
</evidence>
<accession>A0A4Q8BH58</accession>
<dbReference type="PANTHER" id="PTHR43140">
    <property type="entry name" value="TYPE-1 RESTRICTION ENZYME ECOKI SPECIFICITY PROTEIN"/>
    <property type="match status" value="1"/>
</dbReference>
<feature type="region of interest" description="Disordered" evidence="5">
    <location>
        <begin position="465"/>
        <end position="503"/>
    </location>
</feature>
<dbReference type="Gene3D" id="3.90.220.20">
    <property type="entry name" value="DNA methylase specificity domains"/>
    <property type="match status" value="2"/>
</dbReference>
<evidence type="ECO:0000259" key="6">
    <source>
        <dbReference type="Pfam" id="PF01420"/>
    </source>
</evidence>
<protein>
    <submittedName>
        <fullName evidence="7">Type I restriction enzyme S subunit</fullName>
    </submittedName>
</protein>
<sequence>MTVLPAGWVWVDLADVADVQGGIQKQAKRRPVLNKYPFLRVANVHRGKLDLADVHEVELFDGELERFGLRRGDLLVVEGNGSPDQIGRAAIWDGSIDRCVHQNHLIRVRPTAALLYKYLELVWNSPLVARHLREVAGSTSGLYTLSTGKLKSVRLPLPSLAEQRRIVAALEDHLSRLDAAANSVQAVKPRAKTLRNNLLDSIVEGRFLPAARGPVQDSCFSELQGRVAKKISYDGLPLLPDGWKWRVAHEVCSSIVSGGTPVASHMYAGNGEIPFLKVYNLAGSGHVDFSIRPTYIDRSTHAGLLRRSRVRPGDVLTNIVGPPLGKTAVVPAMHAEWNINQAIVAFRAGSDVLPQWLALALQSPLILGFLQQTAKATAGQFNIALSTCRELPLPVPPLAEQKRIVEFADRLLTRIEVVGDLSATAADRADHLRKSVLVEAFAGRLVPQDPNDEPASELLARIQAERPAALPKQKVRSRRTQKELPAPPTRVTGDDYQQEALPL</sequence>
<proteinExistence type="inferred from homology"/>
<organism evidence="7 8">
    <name type="scientific">Micromonospora kangleipakensis</name>
    <dbReference type="NCBI Taxonomy" id="1077942"/>
    <lineage>
        <taxon>Bacteria</taxon>
        <taxon>Bacillati</taxon>
        <taxon>Actinomycetota</taxon>
        <taxon>Actinomycetes</taxon>
        <taxon>Micromonosporales</taxon>
        <taxon>Micromonosporaceae</taxon>
        <taxon>Micromonospora</taxon>
    </lineage>
</organism>
<comment type="similarity">
    <text evidence="1">Belongs to the type-I restriction system S methylase family.</text>
</comment>
<keyword evidence="8" id="KW-1185">Reference proteome</keyword>
<evidence type="ECO:0000256" key="3">
    <source>
        <dbReference type="ARBA" id="ARBA00023125"/>
    </source>
</evidence>
<dbReference type="RefSeq" id="WP_130338279.1">
    <property type="nucleotide sequence ID" value="NZ_SHLD01000001.1"/>
</dbReference>
<gene>
    <name evidence="7" type="ORF">EV384_5852</name>
</gene>
<keyword evidence="2" id="KW-0680">Restriction system</keyword>
<reference evidence="7 8" key="1">
    <citation type="submission" date="2019-02" db="EMBL/GenBank/DDBJ databases">
        <title>Sequencing the genomes of 1000 actinobacteria strains.</title>
        <authorList>
            <person name="Klenk H.-P."/>
        </authorList>
    </citation>
    <scope>NUCLEOTIDE SEQUENCE [LARGE SCALE GENOMIC DNA]</scope>
    <source>
        <strain evidence="7 8">DSM 45612</strain>
    </source>
</reference>
<dbReference type="EMBL" id="SHLD01000001">
    <property type="protein sequence ID" value="RZU77138.1"/>
    <property type="molecule type" value="Genomic_DNA"/>
</dbReference>
<evidence type="ECO:0000256" key="4">
    <source>
        <dbReference type="ARBA" id="ARBA00038652"/>
    </source>
</evidence>
<dbReference type="Proteomes" id="UP000294114">
    <property type="component" value="Unassembled WGS sequence"/>
</dbReference>
<name>A0A4Q8BH58_9ACTN</name>
<dbReference type="AlphaFoldDB" id="A0A4Q8BH58"/>
<comment type="caution">
    <text evidence="7">The sequence shown here is derived from an EMBL/GenBank/DDBJ whole genome shotgun (WGS) entry which is preliminary data.</text>
</comment>
<evidence type="ECO:0000256" key="2">
    <source>
        <dbReference type="ARBA" id="ARBA00022747"/>
    </source>
</evidence>
<dbReference type="InterPro" id="IPR044946">
    <property type="entry name" value="Restrct_endonuc_typeI_TRD_sf"/>
</dbReference>
<dbReference type="GO" id="GO:0003677">
    <property type="term" value="F:DNA binding"/>
    <property type="evidence" value="ECO:0007669"/>
    <property type="project" value="UniProtKB-KW"/>
</dbReference>
<keyword evidence="3" id="KW-0238">DNA-binding</keyword>
<dbReference type="InterPro" id="IPR051212">
    <property type="entry name" value="Type-I_RE_S_subunit"/>
</dbReference>
<dbReference type="GO" id="GO:0009307">
    <property type="term" value="P:DNA restriction-modification system"/>
    <property type="evidence" value="ECO:0007669"/>
    <property type="project" value="UniProtKB-KW"/>
</dbReference>
<comment type="subunit">
    <text evidence="4">The methyltransferase is composed of M and S polypeptides.</text>
</comment>